<gene>
    <name evidence="8" type="ORF">AJ80_09163</name>
</gene>
<evidence type="ECO:0000256" key="5">
    <source>
        <dbReference type="ARBA" id="ARBA00023242"/>
    </source>
</evidence>
<dbReference type="SUPFAM" id="SSF57701">
    <property type="entry name" value="Zn2/Cys6 DNA-binding domain"/>
    <property type="match status" value="1"/>
</dbReference>
<dbReference type="AlphaFoldDB" id="A0A2B7WVH5"/>
<dbReference type="Proteomes" id="UP000224634">
    <property type="component" value="Unassembled WGS sequence"/>
</dbReference>
<dbReference type="CDD" id="cd12148">
    <property type="entry name" value="fungal_TF_MHR"/>
    <property type="match status" value="1"/>
</dbReference>
<dbReference type="GO" id="GO:0006351">
    <property type="term" value="P:DNA-templated transcription"/>
    <property type="evidence" value="ECO:0007669"/>
    <property type="project" value="InterPro"/>
</dbReference>
<keyword evidence="2" id="KW-0805">Transcription regulation</keyword>
<dbReference type="STRING" id="1447883.A0A2B7WVH5"/>
<evidence type="ECO:0000313" key="8">
    <source>
        <dbReference type="EMBL" id="PGH00557.1"/>
    </source>
</evidence>
<feature type="domain" description="Zn(2)-C6 fungal-type" evidence="7">
    <location>
        <begin position="79"/>
        <end position="109"/>
    </location>
</feature>
<evidence type="ECO:0000256" key="3">
    <source>
        <dbReference type="ARBA" id="ARBA00023125"/>
    </source>
</evidence>
<dbReference type="Pfam" id="PF00172">
    <property type="entry name" value="Zn_clus"/>
    <property type="match status" value="1"/>
</dbReference>
<dbReference type="InterPro" id="IPR007219">
    <property type="entry name" value="XnlR_reg_dom"/>
</dbReference>
<dbReference type="GO" id="GO:0008270">
    <property type="term" value="F:zinc ion binding"/>
    <property type="evidence" value="ECO:0007669"/>
    <property type="project" value="InterPro"/>
</dbReference>
<keyword evidence="4" id="KW-0804">Transcription</keyword>
<dbReference type="PROSITE" id="PS50048">
    <property type="entry name" value="ZN2_CY6_FUNGAL_2"/>
    <property type="match status" value="1"/>
</dbReference>
<comment type="caution">
    <text evidence="8">The sequence shown here is derived from an EMBL/GenBank/DDBJ whole genome shotgun (WGS) entry which is preliminary data.</text>
</comment>
<feature type="compositionally biased region" description="Polar residues" evidence="6">
    <location>
        <begin position="142"/>
        <end position="168"/>
    </location>
</feature>
<dbReference type="Pfam" id="PF04082">
    <property type="entry name" value="Fungal_trans"/>
    <property type="match status" value="1"/>
</dbReference>
<dbReference type="PANTHER" id="PTHR47431:SF4">
    <property type="entry name" value="ZN(II)2CYS6 TRANSCRIPTION FACTOR (EUROFUNG)"/>
    <property type="match status" value="1"/>
</dbReference>
<dbReference type="Gene3D" id="4.10.240.10">
    <property type="entry name" value="Zn(2)-C6 fungal-type DNA-binding domain"/>
    <property type="match status" value="1"/>
</dbReference>
<protein>
    <recommendedName>
        <fullName evidence="7">Zn(2)-C6 fungal-type domain-containing protein</fullName>
    </recommendedName>
</protein>
<dbReference type="CDD" id="cd00067">
    <property type="entry name" value="GAL4"/>
    <property type="match status" value="1"/>
</dbReference>
<evidence type="ECO:0000256" key="2">
    <source>
        <dbReference type="ARBA" id="ARBA00023015"/>
    </source>
</evidence>
<feature type="region of interest" description="Disordered" evidence="6">
    <location>
        <begin position="111"/>
        <end position="178"/>
    </location>
</feature>
<feature type="compositionally biased region" description="Low complexity" evidence="6">
    <location>
        <begin position="169"/>
        <end position="178"/>
    </location>
</feature>
<keyword evidence="1" id="KW-0479">Metal-binding</keyword>
<reference evidence="8 9" key="1">
    <citation type="submission" date="2017-10" db="EMBL/GenBank/DDBJ databases">
        <title>Comparative genomics in systemic dimorphic fungi from Ajellomycetaceae.</title>
        <authorList>
            <person name="Munoz J.F."/>
            <person name="Mcewen J.G."/>
            <person name="Clay O.K."/>
            <person name="Cuomo C.A."/>
        </authorList>
    </citation>
    <scope>NUCLEOTIDE SEQUENCE [LARGE SCALE GENOMIC DNA]</scope>
    <source>
        <strain evidence="8 9">UAMH7299</strain>
    </source>
</reference>
<dbReference type="OrthoDB" id="2399539at2759"/>
<evidence type="ECO:0000256" key="1">
    <source>
        <dbReference type="ARBA" id="ARBA00022723"/>
    </source>
</evidence>
<accession>A0A2B7WVH5</accession>
<organism evidence="8 9">
    <name type="scientific">Polytolypa hystricis (strain UAMH7299)</name>
    <dbReference type="NCBI Taxonomy" id="1447883"/>
    <lineage>
        <taxon>Eukaryota</taxon>
        <taxon>Fungi</taxon>
        <taxon>Dikarya</taxon>
        <taxon>Ascomycota</taxon>
        <taxon>Pezizomycotina</taxon>
        <taxon>Eurotiomycetes</taxon>
        <taxon>Eurotiomycetidae</taxon>
        <taxon>Onygenales</taxon>
        <taxon>Onygenales incertae sedis</taxon>
        <taxon>Polytolypa</taxon>
    </lineage>
</organism>
<proteinExistence type="predicted"/>
<evidence type="ECO:0000256" key="6">
    <source>
        <dbReference type="SAM" id="MobiDB-lite"/>
    </source>
</evidence>
<evidence type="ECO:0000256" key="4">
    <source>
        <dbReference type="ARBA" id="ARBA00023163"/>
    </source>
</evidence>
<dbReference type="InterPro" id="IPR001138">
    <property type="entry name" value="Zn2Cys6_DnaBD"/>
</dbReference>
<evidence type="ECO:0000259" key="7">
    <source>
        <dbReference type="PROSITE" id="PS50048"/>
    </source>
</evidence>
<dbReference type="EMBL" id="PDNA01000250">
    <property type="protein sequence ID" value="PGH00557.1"/>
    <property type="molecule type" value="Genomic_DNA"/>
</dbReference>
<keyword evidence="9" id="KW-1185">Reference proteome</keyword>
<dbReference type="PANTHER" id="PTHR47431">
    <property type="entry name" value="ZN(II)2CYS6 TRANSCRIPTION FACTOR (EUROFUNG)-RELATED"/>
    <property type="match status" value="1"/>
</dbReference>
<evidence type="ECO:0000313" key="9">
    <source>
        <dbReference type="Proteomes" id="UP000224634"/>
    </source>
</evidence>
<name>A0A2B7WVH5_POLH7</name>
<feature type="compositionally biased region" description="Low complexity" evidence="6">
    <location>
        <begin position="125"/>
        <end position="141"/>
    </location>
</feature>
<dbReference type="SMART" id="SM00066">
    <property type="entry name" value="GAL4"/>
    <property type="match status" value="1"/>
</dbReference>
<keyword evidence="5" id="KW-0539">Nucleus</keyword>
<dbReference type="GO" id="GO:0003677">
    <property type="term" value="F:DNA binding"/>
    <property type="evidence" value="ECO:0007669"/>
    <property type="project" value="UniProtKB-KW"/>
</dbReference>
<sequence length="697" mass="75433">MPLSGGTPLPTTMGAIGHNQATDWLLSLPNSLLMQQQRQDGSPSMASTTTFSTTAATVASISAPTSEPEFRVRQRVSLACLPCRSRHVKCDSGFPTCSRCKFDGRQCKYMQSRRGGHNKIRDTKPTASSTPAAPAALASKSGPTIQQWQHGISSSEQPSRAPTLAENQSTSSTSSLEDLESLSTLNAVAFGGDNGTPPIMDPLVPDTSLECYFSHFHQPHPIALPKQHFTARLASGDRSLETVVTVMRYIGSLIGNLPFVDSFKSAAETLLFSTQLAKTGFSVQALMLYSIATHWNNEKVRAREILDIAGHLALDIGMHMQSFAYQHGEGSVVLEESWRRTWWLLYVVDSLYAGIRHETSFKLWSVSTDVELPCEEECYLSGNIPQPRTMVDFDNREFEAEDIVFSSFAYLIDASRILGTTLAVSADVGDLIDPRVDNADAGLVAWAFHLPDVKKEMVAGNGKVDPILFLAHMLIHTTTIYLHRPRSKLIYSSAENISKCAPPPPPDRISIAKQEAYQLHTTKVLAASEEISKLLALPTPLVKQSQFIICMVALSTIAQLSACLCDLIPTITSDSSNNSSTTSSSGSNSGSRAMKDRIRVNIGALKAHAKIWILGRKTLYEVKLIARYVFALQKLDLQSIAELAGDSDEFGPLSMDGWSSVDGGGQQGLQGGGGFGDACFVAQPMGSAVGLGLGDQL</sequence>
<dbReference type="InterPro" id="IPR036864">
    <property type="entry name" value="Zn2-C6_fun-type_DNA-bd_sf"/>
</dbReference>
<dbReference type="PROSITE" id="PS00463">
    <property type="entry name" value="ZN2_CY6_FUNGAL_1"/>
    <property type="match status" value="1"/>
</dbReference>
<dbReference type="GO" id="GO:0000981">
    <property type="term" value="F:DNA-binding transcription factor activity, RNA polymerase II-specific"/>
    <property type="evidence" value="ECO:0007669"/>
    <property type="project" value="InterPro"/>
</dbReference>
<keyword evidence="3" id="KW-0238">DNA-binding</keyword>